<evidence type="ECO:0000259" key="2">
    <source>
        <dbReference type="PROSITE" id="PS50164"/>
    </source>
</evidence>
<proteinExistence type="inferred from homology"/>
<evidence type="ECO:0000313" key="3">
    <source>
        <dbReference type="EMBL" id="MBI3627166.1"/>
    </source>
</evidence>
<dbReference type="InterPro" id="IPR050190">
    <property type="entry name" value="UPF0213_domain"/>
</dbReference>
<dbReference type="SUPFAM" id="SSF82771">
    <property type="entry name" value="GIY-YIG endonuclease"/>
    <property type="match status" value="1"/>
</dbReference>
<evidence type="ECO:0000313" key="4">
    <source>
        <dbReference type="Proteomes" id="UP000808388"/>
    </source>
</evidence>
<dbReference type="InterPro" id="IPR035901">
    <property type="entry name" value="GIY-YIG_endonuc_sf"/>
</dbReference>
<dbReference type="Proteomes" id="UP000808388">
    <property type="component" value="Unassembled WGS sequence"/>
</dbReference>
<accession>A0A9D6LSB0</accession>
<protein>
    <submittedName>
        <fullName evidence="3">GIY-YIG nuclease family protein</fullName>
    </submittedName>
</protein>
<dbReference type="Gene3D" id="3.40.1440.10">
    <property type="entry name" value="GIY-YIG endonuclease"/>
    <property type="match status" value="1"/>
</dbReference>
<dbReference type="PROSITE" id="PS50164">
    <property type="entry name" value="GIY_YIG"/>
    <property type="match status" value="1"/>
</dbReference>
<name>A0A9D6LSB0_9BACT</name>
<dbReference type="PANTHER" id="PTHR34477">
    <property type="entry name" value="UPF0213 PROTEIN YHBQ"/>
    <property type="match status" value="1"/>
</dbReference>
<reference evidence="3" key="1">
    <citation type="submission" date="2020-07" db="EMBL/GenBank/DDBJ databases">
        <title>Huge and variable diversity of episymbiotic CPR bacteria and DPANN archaea in groundwater ecosystems.</title>
        <authorList>
            <person name="He C.Y."/>
            <person name="Keren R."/>
            <person name="Whittaker M."/>
            <person name="Farag I.F."/>
            <person name="Doudna J."/>
            <person name="Cate J.H.D."/>
            <person name="Banfield J.F."/>
        </authorList>
    </citation>
    <scope>NUCLEOTIDE SEQUENCE</scope>
    <source>
        <strain evidence="3">NC_groundwater_972_Pr1_S-0.2um_49_27</strain>
    </source>
</reference>
<comment type="similarity">
    <text evidence="1">Belongs to the UPF0213 family.</text>
</comment>
<dbReference type="CDD" id="cd10456">
    <property type="entry name" value="GIY-YIG_UPF0213"/>
    <property type="match status" value="1"/>
</dbReference>
<dbReference type="Pfam" id="PF01541">
    <property type="entry name" value="GIY-YIG"/>
    <property type="match status" value="1"/>
</dbReference>
<comment type="caution">
    <text evidence="3">The sequence shown here is derived from an EMBL/GenBank/DDBJ whole genome shotgun (WGS) entry which is preliminary data.</text>
</comment>
<dbReference type="PANTHER" id="PTHR34477:SF1">
    <property type="entry name" value="UPF0213 PROTEIN YHBQ"/>
    <property type="match status" value="1"/>
</dbReference>
<dbReference type="InterPro" id="IPR000305">
    <property type="entry name" value="GIY-YIG_endonuc"/>
</dbReference>
<organism evidence="3 4">
    <name type="scientific">Candidatus Sungiibacteriota bacterium</name>
    <dbReference type="NCBI Taxonomy" id="2750080"/>
    <lineage>
        <taxon>Bacteria</taxon>
        <taxon>Candidatus Sungiibacteriota</taxon>
    </lineage>
</organism>
<sequence>MSWNVYILLCDQKTFYVGLTDNIERRVNQHNRKESFFTKKFSDVRLVYQEEYRNRATAEKRELQLKKWSIAKKKALIIGDKELLKKLSKSREVDDMLG</sequence>
<evidence type="ECO:0000256" key="1">
    <source>
        <dbReference type="ARBA" id="ARBA00007435"/>
    </source>
</evidence>
<gene>
    <name evidence="3" type="ORF">HY220_00240</name>
</gene>
<dbReference type="AlphaFoldDB" id="A0A9D6LSB0"/>
<feature type="domain" description="GIY-YIG" evidence="2">
    <location>
        <begin position="1"/>
        <end position="75"/>
    </location>
</feature>
<dbReference type="EMBL" id="JACQCQ010000002">
    <property type="protein sequence ID" value="MBI3627166.1"/>
    <property type="molecule type" value="Genomic_DNA"/>
</dbReference>